<dbReference type="Proteomes" id="UP000580839">
    <property type="component" value="Unassembled WGS sequence"/>
</dbReference>
<dbReference type="Pfam" id="PF13860">
    <property type="entry name" value="FlgD_ig"/>
    <property type="match status" value="1"/>
</dbReference>
<organism evidence="3 4">
    <name type="scientific">Eiseniibacteriota bacterium</name>
    <dbReference type="NCBI Taxonomy" id="2212470"/>
    <lineage>
        <taxon>Bacteria</taxon>
        <taxon>Candidatus Eiseniibacteriota</taxon>
    </lineage>
</organism>
<protein>
    <recommendedName>
        <fullName evidence="5">FlgD Ig-like domain-containing protein</fullName>
    </recommendedName>
</protein>
<dbReference type="AlphaFoldDB" id="A0A849SJM0"/>
<dbReference type="InterPro" id="IPR025965">
    <property type="entry name" value="FlgD/Vpr_Ig-like"/>
</dbReference>
<accession>A0A849SJM0</accession>
<evidence type="ECO:0000259" key="1">
    <source>
        <dbReference type="Pfam" id="PF13860"/>
    </source>
</evidence>
<evidence type="ECO:0000259" key="2">
    <source>
        <dbReference type="Pfam" id="PF25107"/>
    </source>
</evidence>
<dbReference type="Pfam" id="PF25107">
    <property type="entry name" value="VWA7_N"/>
    <property type="match status" value="1"/>
</dbReference>
<reference evidence="3 4" key="1">
    <citation type="submission" date="2020-04" db="EMBL/GenBank/DDBJ databases">
        <title>Metagenomic profiling of ammonia- and methane-oxidizing microorganisms in a Dutch drinking water treatment plant.</title>
        <authorList>
            <person name="Poghosyan L."/>
            <person name="Leucker S."/>
        </authorList>
    </citation>
    <scope>NUCLEOTIDE SEQUENCE [LARGE SCALE GENOMIC DNA]</scope>
    <source>
        <strain evidence="3">S-RSF-IL-03</strain>
    </source>
</reference>
<dbReference type="InterPro" id="IPR056862">
    <property type="entry name" value="VWA7_N"/>
</dbReference>
<dbReference type="EMBL" id="JABFRW010000010">
    <property type="protein sequence ID" value="NOT32744.1"/>
    <property type="molecule type" value="Genomic_DNA"/>
</dbReference>
<evidence type="ECO:0008006" key="5">
    <source>
        <dbReference type="Google" id="ProtNLM"/>
    </source>
</evidence>
<dbReference type="Gene3D" id="2.60.40.4070">
    <property type="match status" value="1"/>
</dbReference>
<name>A0A849SJM0_UNCEI</name>
<comment type="caution">
    <text evidence="3">The sequence shown here is derived from an EMBL/GenBank/DDBJ whole genome shotgun (WGS) entry which is preliminary data.</text>
</comment>
<evidence type="ECO:0000313" key="3">
    <source>
        <dbReference type="EMBL" id="NOT32744.1"/>
    </source>
</evidence>
<sequence>MNSPFIGSASKRAGSILAIVALFLATIAATPAHAFQVFRHSNMTGEVLARQGVTGNTLALIKQGVRRPDINQCVSGCYCPEIVFYCDPTPSTVIYFSQFHYDNNQLLEGMSHVEIFMQIARDGLSIATPPTTDAGRRELGLAFIYFGVALHAIQDFYSHSTWVELNHDLIRIGGHIDSAPLWNGEDNWGTGSADVGGVEVAGVQTGFERLPTPSGSVTHAALNKDHANTAQSQKVVNRIFPFGLIGTYYEIASGQNGASGGSYKDTGLAPRHTIKAWQCLQSGCTVYQLPPLAQGMVAAGPPPARPAGTMDFNSLVAWINSDPGMTAAVAVMDSVWAAADQDSPQAFPAELFDAEGWPLPASTSVNELLPPIARTLSKAWPNPFRGSVSIQFYLPRAEQVRLEIFDAAGRRVATLVDRAMEQGWKDVVWDGATGSGRAAAPGSYLCKLSAFGRVETCRVVLVR</sequence>
<gene>
    <name evidence="3" type="ORF">HOP12_01100</name>
</gene>
<feature type="domain" description="VWA7 N-terminal" evidence="2">
    <location>
        <begin position="99"/>
        <end position="167"/>
    </location>
</feature>
<evidence type="ECO:0000313" key="4">
    <source>
        <dbReference type="Proteomes" id="UP000580839"/>
    </source>
</evidence>
<proteinExistence type="predicted"/>
<feature type="domain" description="FlgD/Vpr Ig-like" evidence="1">
    <location>
        <begin position="387"/>
        <end position="450"/>
    </location>
</feature>